<organism evidence="2 3">
    <name type="scientific">Rhizobium rosettiformans</name>
    <dbReference type="NCBI Taxonomy" id="1368430"/>
    <lineage>
        <taxon>Bacteria</taxon>
        <taxon>Pseudomonadati</taxon>
        <taxon>Pseudomonadota</taxon>
        <taxon>Alphaproteobacteria</taxon>
        <taxon>Hyphomicrobiales</taxon>
        <taxon>Rhizobiaceae</taxon>
        <taxon>Rhizobium/Agrobacterium group</taxon>
        <taxon>Rhizobium</taxon>
    </lineage>
</organism>
<dbReference type="PANTHER" id="PTHR39426">
    <property type="entry name" value="HOMOLOGY TO DEATH-ON-CURING PROTEIN OF PHAGE P1"/>
    <property type="match status" value="1"/>
</dbReference>
<evidence type="ECO:0000313" key="3">
    <source>
        <dbReference type="Proteomes" id="UP000550895"/>
    </source>
</evidence>
<dbReference type="InterPro" id="IPR036597">
    <property type="entry name" value="Fido-like_dom_sf"/>
</dbReference>
<dbReference type="PROSITE" id="PS51459">
    <property type="entry name" value="FIDO"/>
    <property type="match status" value="1"/>
</dbReference>
<comment type="caution">
    <text evidence="2">The sequence shown here is derived from an EMBL/GenBank/DDBJ whole genome shotgun (WGS) entry which is preliminary data.</text>
</comment>
<dbReference type="NCBIfam" id="TIGR01550">
    <property type="entry name" value="DOC_P1"/>
    <property type="match status" value="1"/>
</dbReference>
<dbReference type="Pfam" id="PF02661">
    <property type="entry name" value="Fic"/>
    <property type="match status" value="1"/>
</dbReference>
<dbReference type="InterPro" id="IPR006440">
    <property type="entry name" value="Doc"/>
</dbReference>
<dbReference type="PANTHER" id="PTHR39426:SF1">
    <property type="entry name" value="HOMOLOGY TO DEATH-ON-CURING PROTEIN OF PHAGE P1"/>
    <property type="match status" value="1"/>
</dbReference>
<accession>A0A7W8HLE8</accession>
<dbReference type="Proteomes" id="UP000550895">
    <property type="component" value="Unassembled WGS sequence"/>
</dbReference>
<dbReference type="AlphaFoldDB" id="A0A7W8HLE8"/>
<dbReference type="SUPFAM" id="SSF140931">
    <property type="entry name" value="Fic-like"/>
    <property type="match status" value="1"/>
</dbReference>
<feature type="domain" description="Fido" evidence="1">
    <location>
        <begin position="8"/>
        <end position="133"/>
    </location>
</feature>
<sequence>MMTEPGWIELSEVIALNKGAVIITREQHLLINPGALESAVMSPRNLFQYESEDDVSVLACRLIVALSRAHAFIQGNKRTAWLAGVMFLNINGYDVVLPSIEANQLIGEEMTRIIRREITEAAFLTHLDCFIVAL</sequence>
<evidence type="ECO:0000259" key="1">
    <source>
        <dbReference type="PROSITE" id="PS51459"/>
    </source>
</evidence>
<keyword evidence="3" id="KW-1185">Reference proteome</keyword>
<dbReference type="EMBL" id="JACHGA010000001">
    <property type="protein sequence ID" value="MBB5274217.1"/>
    <property type="molecule type" value="Genomic_DNA"/>
</dbReference>
<protein>
    <submittedName>
        <fullName evidence="2">Death-on-curing protein</fullName>
    </submittedName>
</protein>
<dbReference type="GO" id="GO:0016301">
    <property type="term" value="F:kinase activity"/>
    <property type="evidence" value="ECO:0007669"/>
    <property type="project" value="InterPro"/>
</dbReference>
<name>A0A7W8HLE8_9HYPH</name>
<dbReference type="Gene3D" id="1.20.120.1870">
    <property type="entry name" value="Fic/DOC protein, Fido domain"/>
    <property type="match status" value="1"/>
</dbReference>
<gene>
    <name evidence="2" type="ORF">HNR26_000255</name>
</gene>
<proteinExistence type="predicted"/>
<reference evidence="2 3" key="1">
    <citation type="submission" date="2020-08" db="EMBL/GenBank/DDBJ databases">
        <title>Genomic Encyclopedia of Type Strains, Phase IV (KMG-IV): sequencing the most valuable type-strain genomes for metagenomic binning, comparative biology and taxonomic classification.</title>
        <authorList>
            <person name="Goeker M."/>
        </authorList>
    </citation>
    <scope>NUCLEOTIDE SEQUENCE [LARGE SCALE GENOMIC DNA]</scope>
    <source>
        <strain evidence="2 3">DSM 26376</strain>
    </source>
</reference>
<dbReference type="InterPro" id="IPR053737">
    <property type="entry name" value="Type_II_TA_Toxin"/>
</dbReference>
<dbReference type="InterPro" id="IPR003812">
    <property type="entry name" value="Fido"/>
</dbReference>
<evidence type="ECO:0000313" key="2">
    <source>
        <dbReference type="EMBL" id="MBB5274217.1"/>
    </source>
</evidence>